<organism evidence="2 3">
    <name type="scientific">Rugamonas aquatica</name>
    <dbReference type="NCBI Taxonomy" id="2743357"/>
    <lineage>
        <taxon>Bacteria</taxon>
        <taxon>Pseudomonadati</taxon>
        <taxon>Pseudomonadota</taxon>
        <taxon>Betaproteobacteria</taxon>
        <taxon>Burkholderiales</taxon>
        <taxon>Oxalobacteraceae</taxon>
        <taxon>Telluria group</taxon>
        <taxon>Rugamonas</taxon>
    </lineage>
</organism>
<dbReference type="Proteomes" id="UP000440498">
    <property type="component" value="Unassembled WGS sequence"/>
</dbReference>
<protein>
    <recommendedName>
        <fullName evidence="4">DUF2511 domain-containing protein</fullName>
    </recommendedName>
</protein>
<gene>
    <name evidence="2" type="ORF">GEV02_01070</name>
</gene>
<sequence length="113" mass="11802">MRLTRNYRTAGRLAVALAVAAGTAWMSQGYGPAASGSWTPPSGTRCEAPVARPDIVGQIRYDSGLVLRYCSVPAMLAQLGALEQPGLVRAAAVRAADGRWLPACAGHDCAVDF</sequence>
<feature type="signal peptide" evidence="1">
    <location>
        <begin position="1"/>
        <end position="26"/>
    </location>
</feature>
<feature type="chain" id="PRO_5025333798" description="DUF2511 domain-containing protein" evidence="1">
    <location>
        <begin position="27"/>
        <end position="113"/>
    </location>
</feature>
<comment type="caution">
    <text evidence="2">The sequence shown here is derived from an EMBL/GenBank/DDBJ whole genome shotgun (WGS) entry which is preliminary data.</text>
</comment>
<evidence type="ECO:0008006" key="4">
    <source>
        <dbReference type="Google" id="ProtNLM"/>
    </source>
</evidence>
<evidence type="ECO:0000313" key="3">
    <source>
        <dbReference type="Proteomes" id="UP000440498"/>
    </source>
</evidence>
<accession>A0A6A7MUW0</accession>
<proteinExistence type="predicted"/>
<keyword evidence="1" id="KW-0732">Signal</keyword>
<reference evidence="2 3" key="1">
    <citation type="submission" date="2019-10" db="EMBL/GenBank/DDBJ databases">
        <title>Two novel species isolated from a subtropical stream in China.</title>
        <authorList>
            <person name="Lu H."/>
        </authorList>
    </citation>
    <scope>NUCLEOTIDE SEQUENCE [LARGE SCALE GENOMIC DNA]</scope>
    <source>
        <strain evidence="2 3">FT29W</strain>
    </source>
</reference>
<dbReference type="EMBL" id="WHUG01000001">
    <property type="protein sequence ID" value="MQA36725.1"/>
    <property type="molecule type" value="Genomic_DNA"/>
</dbReference>
<evidence type="ECO:0000313" key="2">
    <source>
        <dbReference type="EMBL" id="MQA36725.1"/>
    </source>
</evidence>
<dbReference type="AlphaFoldDB" id="A0A6A7MUW0"/>
<dbReference type="RefSeq" id="WP_152836107.1">
    <property type="nucleotide sequence ID" value="NZ_WHUG01000001.1"/>
</dbReference>
<evidence type="ECO:0000256" key="1">
    <source>
        <dbReference type="SAM" id="SignalP"/>
    </source>
</evidence>
<name>A0A6A7MUW0_9BURK</name>
<keyword evidence="3" id="KW-1185">Reference proteome</keyword>